<keyword evidence="1" id="KW-0863">Zinc-finger</keyword>
<dbReference type="EMBL" id="KN838597">
    <property type="protein sequence ID" value="KIK02130.1"/>
    <property type="molecule type" value="Genomic_DNA"/>
</dbReference>
<protein>
    <recommendedName>
        <fullName evidence="3">CCHC-type domain-containing protein</fullName>
    </recommendedName>
</protein>
<feature type="compositionally biased region" description="Low complexity" evidence="2">
    <location>
        <begin position="201"/>
        <end position="216"/>
    </location>
</feature>
<dbReference type="Gene3D" id="2.40.70.10">
    <property type="entry name" value="Acid Proteases"/>
    <property type="match status" value="1"/>
</dbReference>
<dbReference type="HOGENOM" id="CLU_325424_0_0_1"/>
<keyword evidence="1" id="KW-0479">Metal-binding</keyword>
<gene>
    <name evidence="4" type="ORF">K443DRAFT_122094</name>
</gene>
<dbReference type="InterPro" id="IPR001878">
    <property type="entry name" value="Znf_CCHC"/>
</dbReference>
<evidence type="ECO:0000259" key="3">
    <source>
        <dbReference type="PROSITE" id="PS50158"/>
    </source>
</evidence>
<evidence type="ECO:0000313" key="5">
    <source>
        <dbReference type="Proteomes" id="UP000054477"/>
    </source>
</evidence>
<feature type="compositionally biased region" description="Low complexity" evidence="2">
    <location>
        <begin position="245"/>
        <end position="254"/>
    </location>
</feature>
<feature type="region of interest" description="Disordered" evidence="2">
    <location>
        <begin position="678"/>
        <end position="701"/>
    </location>
</feature>
<dbReference type="PROSITE" id="PS50158">
    <property type="entry name" value="ZF_CCHC"/>
    <property type="match status" value="1"/>
</dbReference>
<feature type="region of interest" description="Disordered" evidence="2">
    <location>
        <begin position="588"/>
        <end position="638"/>
    </location>
</feature>
<dbReference type="InterPro" id="IPR021109">
    <property type="entry name" value="Peptidase_aspartic_dom_sf"/>
</dbReference>
<feature type="compositionally biased region" description="Basic and acidic residues" evidence="2">
    <location>
        <begin position="595"/>
        <end position="616"/>
    </location>
</feature>
<dbReference type="OrthoDB" id="3363652at2759"/>
<feature type="region of interest" description="Disordered" evidence="2">
    <location>
        <begin position="199"/>
        <end position="257"/>
    </location>
</feature>
<sequence length="886" mass="98901">MADQKGDELFAGEDDDTTDPRDFLKRVQRYLMAMIWEDEEKVEYFETWLKSGSAAKHWFKNLEAAKKTTWKELCIAFKERWPERPLVQKSTAEKQAELEGEKITEAELGTKVKANGTEVYAHVAWANKVEKLAKAIPDNNNLLVVGCRRQLPPTLKALVSSSHDTWTTFCAAVRTIRPVDIEEEKERQGKQARIEGELQRVRQQQQRQAPQTPQTPSSALGQAFRNFSVGPITQPRFQPAATNTQGPPQQFRGPQRTDTEKLTIIGRIPPPHPDTAVGWAAYEAEITTWNRNNYGRAAHETRPYPLTPGTSPVASGECFGCGKVGHSSTACTTNTRIPDTERVWRQKANSIRAGANPASRNTNHNVNLVAEDDVRSEPGKWRRAIRKLDAKRMARFQGGDMGAYVLVRERVGHEDSSSEPADLSNQLIASNVREEDIELTVVDLYAVQTESNETQRKGTKPFIHQVKLHGPKGEIVRVWGLFDNGAMVDAISTETYKHIKHRLSPLERSIRRLRMANGNIVNPIGCWKGTVELGGAAIEGSFEVFDSGGGWDFLFGKTLMTAFGAVHDYSVDEVFIPKHQLTLRNQHDIASQQRGADRKPQAQYTEKTRENEKGDKAQSPVRGVPTDHINREPRVVNAPTPVTISLDTKPQEQPLTTTNPEEEKQEVLVGNEARNGKVLTTKNNNTPRRKPGREQNECGRCGKDLRNGVIADGRRGTRVIQEQGKDTQRGPTTTPICVISEDAPEAITEYTAEIPTEELANDATNIFTRMSDPFKPARVEEIQRLVTVGNDLTSAESTQVQELIAEFADVFALSVSEVKQVEGAVHRLNIEPNARFSTKVHQKPLTPPQRRYLHEKLQTMLDADIIEPCEPGQVNTASMKNASATG</sequence>
<feature type="domain" description="CCHC-type" evidence="3">
    <location>
        <begin position="318"/>
        <end position="331"/>
    </location>
</feature>
<evidence type="ECO:0000256" key="2">
    <source>
        <dbReference type="SAM" id="MobiDB-lite"/>
    </source>
</evidence>
<name>A0A0C9WT43_9AGAR</name>
<accession>A0A0C9WT43</accession>
<organism evidence="4 5">
    <name type="scientific">Laccaria amethystina LaAM-08-1</name>
    <dbReference type="NCBI Taxonomy" id="1095629"/>
    <lineage>
        <taxon>Eukaryota</taxon>
        <taxon>Fungi</taxon>
        <taxon>Dikarya</taxon>
        <taxon>Basidiomycota</taxon>
        <taxon>Agaricomycotina</taxon>
        <taxon>Agaricomycetes</taxon>
        <taxon>Agaricomycetidae</taxon>
        <taxon>Agaricales</taxon>
        <taxon>Agaricineae</taxon>
        <taxon>Hydnangiaceae</taxon>
        <taxon>Laccaria</taxon>
    </lineage>
</organism>
<dbReference type="GO" id="GO:0008270">
    <property type="term" value="F:zinc ion binding"/>
    <property type="evidence" value="ECO:0007669"/>
    <property type="project" value="UniProtKB-KW"/>
</dbReference>
<reference evidence="4 5" key="1">
    <citation type="submission" date="2014-04" db="EMBL/GenBank/DDBJ databases">
        <authorList>
            <consortium name="DOE Joint Genome Institute"/>
            <person name="Kuo A."/>
            <person name="Kohler A."/>
            <person name="Nagy L.G."/>
            <person name="Floudas D."/>
            <person name="Copeland A."/>
            <person name="Barry K.W."/>
            <person name="Cichocki N."/>
            <person name="Veneault-Fourrey C."/>
            <person name="LaButti K."/>
            <person name="Lindquist E.A."/>
            <person name="Lipzen A."/>
            <person name="Lundell T."/>
            <person name="Morin E."/>
            <person name="Murat C."/>
            <person name="Sun H."/>
            <person name="Tunlid A."/>
            <person name="Henrissat B."/>
            <person name="Grigoriev I.V."/>
            <person name="Hibbett D.S."/>
            <person name="Martin F."/>
            <person name="Nordberg H.P."/>
            <person name="Cantor M.N."/>
            <person name="Hua S.X."/>
        </authorList>
    </citation>
    <scope>NUCLEOTIDE SEQUENCE [LARGE SCALE GENOMIC DNA]</scope>
    <source>
        <strain evidence="4 5">LaAM-08-1</strain>
    </source>
</reference>
<dbReference type="GO" id="GO:0003676">
    <property type="term" value="F:nucleic acid binding"/>
    <property type="evidence" value="ECO:0007669"/>
    <property type="project" value="InterPro"/>
</dbReference>
<reference evidence="5" key="2">
    <citation type="submission" date="2015-01" db="EMBL/GenBank/DDBJ databases">
        <title>Evolutionary Origins and Diversification of the Mycorrhizal Mutualists.</title>
        <authorList>
            <consortium name="DOE Joint Genome Institute"/>
            <consortium name="Mycorrhizal Genomics Consortium"/>
            <person name="Kohler A."/>
            <person name="Kuo A."/>
            <person name="Nagy L.G."/>
            <person name="Floudas D."/>
            <person name="Copeland A."/>
            <person name="Barry K.W."/>
            <person name="Cichocki N."/>
            <person name="Veneault-Fourrey C."/>
            <person name="LaButti K."/>
            <person name="Lindquist E.A."/>
            <person name="Lipzen A."/>
            <person name="Lundell T."/>
            <person name="Morin E."/>
            <person name="Murat C."/>
            <person name="Riley R."/>
            <person name="Ohm R."/>
            <person name="Sun H."/>
            <person name="Tunlid A."/>
            <person name="Henrissat B."/>
            <person name="Grigoriev I.V."/>
            <person name="Hibbett D.S."/>
            <person name="Martin F."/>
        </authorList>
    </citation>
    <scope>NUCLEOTIDE SEQUENCE [LARGE SCALE GENOMIC DNA]</scope>
    <source>
        <strain evidence="5">LaAM-08-1</strain>
    </source>
</reference>
<dbReference type="AlphaFoldDB" id="A0A0C9WT43"/>
<proteinExistence type="predicted"/>
<feature type="compositionally biased region" description="Basic and acidic residues" evidence="2">
    <location>
        <begin position="692"/>
        <end position="701"/>
    </location>
</feature>
<keyword evidence="1" id="KW-0862">Zinc</keyword>
<keyword evidence="5" id="KW-1185">Reference proteome</keyword>
<dbReference type="Proteomes" id="UP000054477">
    <property type="component" value="Unassembled WGS sequence"/>
</dbReference>
<evidence type="ECO:0000256" key="1">
    <source>
        <dbReference type="PROSITE-ProRule" id="PRU00047"/>
    </source>
</evidence>
<evidence type="ECO:0000313" key="4">
    <source>
        <dbReference type="EMBL" id="KIK02130.1"/>
    </source>
</evidence>